<comment type="caution">
    <text evidence="2">The sequence shown here is derived from an EMBL/GenBank/DDBJ whole genome shotgun (WGS) entry which is preliminary data.</text>
</comment>
<dbReference type="Pfam" id="PF07714">
    <property type="entry name" value="PK_Tyr_Ser-Thr"/>
    <property type="match status" value="1"/>
</dbReference>
<dbReference type="Proteomes" id="UP000789901">
    <property type="component" value="Unassembled WGS sequence"/>
</dbReference>
<reference evidence="2 3" key="1">
    <citation type="submission" date="2021-06" db="EMBL/GenBank/DDBJ databases">
        <authorList>
            <person name="Kallberg Y."/>
            <person name="Tangrot J."/>
            <person name="Rosling A."/>
        </authorList>
    </citation>
    <scope>NUCLEOTIDE SEQUENCE [LARGE SCALE GENOMIC DNA]</scope>
    <source>
        <strain evidence="2 3">120-4 pot B 10/14</strain>
    </source>
</reference>
<feature type="domain" description="Protein kinase" evidence="1">
    <location>
        <begin position="71"/>
        <end position="341"/>
    </location>
</feature>
<name>A0ABN7W0C1_GIGMA</name>
<evidence type="ECO:0000313" key="2">
    <source>
        <dbReference type="EMBL" id="CAG8809642.1"/>
    </source>
</evidence>
<dbReference type="SUPFAM" id="SSF56112">
    <property type="entry name" value="Protein kinase-like (PK-like)"/>
    <property type="match status" value="1"/>
</dbReference>
<dbReference type="PANTHER" id="PTHR44329">
    <property type="entry name" value="SERINE/THREONINE-PROTEIN KINASE TNNI3K-RELATED"/>
    <property type="match status" value="1"/>
</dbReference>
<dbReference type="InterPro" id="IPR011009">
    <property type="entry name" value="Kinase-like_dom_sf"/>
</dbReference>
<accession>A0ABN7W0C1</accession>
<evidence type="ECO:0000259" key="1">
    <source>
        <dbReference type="PROSITE" id="PS50011"/>
    </source>
</evidence>
<dbReference type="Gene3D" id="1.10.510.10">
    <property type="entry name" value="Transferase(Phosphotransferase) domain 1"/>
    <property type="match status" value="2"/>
</dbReference>
<dbReference type="InterPro" id="IPR000719">
    <property type="entry name" value="Prot_kinase_dom"/>
</dbReference>
<evidence type="ECO:0000313" key="3">
    <source>
        <dbReference type="Proteomes" id="UP000789901"/>
    </source>
</evidence>
<dbReference type="PROSITE" id="PS50011">
    <property type="entry name" value="PROTEIN_KINASE_DOM"/>
    <property type="match status" value="1"/>
</dbReference>
<dbReference type="EMBL" id="CAJVQB010026961">
    <property type="protein sequence ID" value="CAG8809642.1"/>
    <property type="molecule type" value="Genomic_DNA"/>
</dbReference>
<dbReference type="InterPro" id="IPR001245">
    <property type="entry name" value="Ser-Thr/Tyr_kinase_cat_dom"/>
</dbReference>
<dbReference type="InterPro" id="IPR051681">
    <property type="entry name" value="Ser/Thr_Kinases-Pseudokinases"/>
</dbReference>
<dbReference type="PANTHER" id="PTHR44329:SF291">
    <property type="entry name" value="PROTEIN KINASE DOMAIN-CONTAINING PROTEIN"/>
    <property type="match status" value="1"/>
</dbReference>
<gene>
    <name evidence="2" type="ORF">GMARGA_LOCUS24931</name>
</gene>
<keyword evidence="3" id="KW-1185">Reference proteome</keyword>
<proteinExistence type="predicted"/>
<protein>
    <submittedName>
        <fullName evidence="2">44368_t:CDS:1</fullName>
    </submittedName>
</protein>
<organism evidence="2 3">
    <name type="scientific">Gigaspora margarita</name>
    <dbReference type="NCBI Taxonomy" id="4874"/>
    <lineage>
        <taxon>Eukaryota</taxon>
        <taxon>Fungi</taxon>
        <taxon>Fungi incertae sedis</taxon>
        <taxon>Mucoromycota</taxon>
        <taxon>Glomeromycotina</taxon>
        <taxon>Glomeromycetes</taxon>
        <taxon>Diversisporales</taxon>
        <taxon>Gigasporaceae</taxon>
        <taxon>Gigaspora</taxon>
    </lineage>
</organism>
<sequence>MNQSDGAEIDINCPECGRIRLSGWCNPCEFRWMNSTFSKSGNKYIDLLILQTQKNATRTCDYLEFIDFNNIEGFEYVAKGGFGSVYEGYWMEGPRWVWDEVSAAWCRNGPTKVALKKLDDSQEPSMNFLKQLETYHRCLQSGSMADCFGITRDETGCFMFVMRYYENGNIYDYLESNKGIISWRDMVDMLWGIADDTISTDAKIADVGINGPAYQSISPDKIIGVLPFIDPQNLRPEISEELRSEMPEEYFNLMNKCWDRLPENRPTAFQLYEELGKWINAICDDPNPSEISNNFGLAEEKRWKTIKREIENNKLSKDLIHEDAIYTSRIFDFSIIQKLQN</sequence>